<gene>
    <name evidence="1" type="ORF">DSO57_1038263</name>
</gene>
<organism evidence="1 2">
    <name type="scientific">Entomophthora muscae</name>
    <dbReference type="NCBI Taxonomy" id="34485"/>
    <lineage>
        <taxon>Eukaryota</taxon>
        <taxon>Fungi</taxon>
        <taxon>Fungi incertae sedis</taxon>
        <taxon>Zoopagomycota</taxon>
        <taxon>Entomophthoromycotina</taxon>
        <taxon>Entomophthoromycetes</taxon>
        <taxon>Entomophthorales</taxon>
        <taxon>Entomophthoraceae</taxon>
        <taxon>Entomophthora</taxon>
    </lineage>
</organism>
<keyword evidence="2" id="KW-1185">Reference proteome</keyword>
<evidence type="ECO:0000313" key="2">
    <source>
        <dbReference type="Proteomes" id="UP001165960"/>
    </source>
</evidence>
<reference evidence="1" key="1">
    <citation type="submission" date="2022-04" db="EMBL/GenBank/DDBJ databases">
        <title>Genome of the entomopathogenic fungus Entomophthora muscae.</title>
        <authorList>
            <person name="Elya C."/>
            <person name="Lovett B.R."/>
            <person name="Lee E."/>
            <person name="Macias A.M."/>
            <person name="Hajek A.E."/>
            <person name="De Bivort B.L."/>
            <person name="Kasson M.T."/>
            <person name="De Fine Licht H.H."/>
            <person name="Stajich J.E."/>
        </authorList>
    </citation>
    <scope>NUCLEOTIDE SEQUENCE</scope>
    <source>
        <strain evidence="1">Berkeley</strain>
    </source>
</reference>
<protein>
    <submittedName>
        <fullName evidence="1">Uncharacterized protein</fullName>
    </submittedName>
</protein>
<evidence type="ECO:0000313" key="1">
    <source>
        <dbReference type="EMBL" id="KAJ9059745.1"/>
    </source>
</evidence>
<comment type="caution">
    <text evidence="1">The sequence shown here is derived from an EMBL/GenBank/DDBJ whole genome shotgun (WGS) entry which is preliminary data.</text>
</comment>
<sequence>MPPLLFQDKYNSLPPFSSADSPPTPQPDPLQESVTANESTSAQISGGCTSPSPARLIPGDLQGDPGPTGQTNILCCKASPGLVVGLAGRAWELSVIQPPELPLGGSLPPSPSAWLLRGLPSAPSMAACPLMPAPLIITVHGVCFKRR</sequence>
<name>A0ACC2SBR5_9FUNG</name>
<proteinExistence type="predicted"/>
<dbReference type="Proteomes" id="UP001165960">
    <property type="component" value="Unassembled WGS sequence"/>
</dbReference>
<accession>A0ACC2SBR5</accession>
<dbReference type="EMBL" id="QTSX02005439">
    <property type="protein sequence ID" value="KAJ9059745.1"/>
    <property type="molecule type" value="Genomic_DNA"/>
</dbReference>